<organism evidence="1 2">
    <name type="scientific">[Enterobacter] lignolyticus</name>
    <dbReference type="NCBI Taxonomy" id="1334193"/>
    <lineage>
        <taxon>Bacteria</taxon>
        <taxon>Pseudomonadati</taxon>
        <taxon>Pseudomonadota</taxon>
        <taxon>Gammaproteobacteria</taxon>
        <taxon>Enterobacterales</taxon>
        <taxon>Enterobacteriaceae</taxon>
        <taxon>Pluralibacter</taxon>
    </lineage>
</organism>
<dbReference type="Proteomes" id="UP000069162">
    <property type="component" value="Chromosome"/>
</dbReference>
<evidence type="ECO:0000313" key="1">
    <source>
        <dbReference type="EMBL" id="ALR75587.1"/>
    </source>
</evidence>
<sequence length="72" mass="8390">MSVKHPFLHLIIKRGKSISFPLRTPAFTGKWMVKCELMRKVLTADSQQIGYKEKLNCKRGSLRLRKTLVMLM</sequence>
<dbReference type="AlphaFoldDB" id="A0A806X9Y2"/>
<gene>
    <name evidence="1" type="ORF">AO703_04500</name>
</gene>
<accession>A0A806X9Y2</accession>
<dbReference type="KEGG" id="kle:AO703_04500"/>
<name>A0A806X9Y2_9ENTR</name>
<reference evidence="2" key="1">
    <citation type="submission" date="2015-10" db="EMBL/GenBank/DDBJ databases">
        <title>Complete Genome Sequencing of Klebsiella sp. strain G5.</title>
        <authorList>
            <person name="Chan K.-G."/>
            <person name="Chen J.-W."/>
        </authorList>
    </citation>
    <scope>NUCLEOTIDE SEQUENCE [LARGE SCALE GENOMIC DNA]</scope>
    <source>
        <strain evidence="2">G5</strain>
    </source>
</reference>
<proteinExistence type="predicted"/>
<protein>
    <submittedName>
        <fullName evidence="1">Uncharacterized protein</fullName>
    </submittedName>
</protein>
<dbReference type="EMBL" id="CP012871">
    <property type="protein sequence ID" value="ALR75587.1"/>
    <property type="molecule type" value="Genomic_DNA"/>
</dbReference>
<evidence type="ECO:0000313" key="2">
    <source>
        <dbReference type="Proteomes" id="UP000069162"/>
    </source>
</evidence>